<dbReference type="InterPro" id="IPR007627">
    <property type="entry name" value="RNA_pol_sigma70_r2"/>
</dbReference>
<accession>A0A1Y2K210</accession>
<evidence type="ECO:0000259" key="6">
    <source>
        <dbReference type="Pfam" id="PF04545"/>
    </source>
</evidence>
<dbReference type="CDD" id="cd06171">
    <property type="entry name" value="Sigma70_r4"/>
    <property type="match status" value="1"/>
</dbReference>
<organism evidence="7 8">
    <name type="scientific">Magnetofaba australis IT-1</name>
    <dbReference type="NCBI Taxonomy" id="1434232"/>
    <lineage>
        <taxon>Bacteria</taxon>
        <taxon>Pseudomonadati</taxon>
        <taxon>Pseudomonadota</taxon>
        <taxon>Magnetococcia</taxon>
        <taxon>Magnetococcales</taxon>
        <taxon>Magnetococcaceae</taxon>
        <taxon>Magnetofaba</taxon>
    </lineage>
</organism>
<dbReference type="GO" id="GO:0016987">
    <property type="term" value="F:sigma factor activity"/>
    <property type="evidence" value="ECO:0007669"/>
    <property type="project" value="UniProtKB-KW"/>
</dbReference>
<evidence type="ECO:0000313" key="7">
    <source>
        <dbReference type="EMBL" id="OSM02070.1"/>
    </source>
</evidence>
<protein>
    <submittedName>
        <fullName evidence="7">Putative FliA/WhiG family RNA polymerase sigma factor</fullName>
    </submittedName>
</protein>
<name>A0A1Y2K210_9PROT</name>
<sequence>MIAMSIMTMHKPNLDKSQEKADPAWQDMSREEIILKYAPMVKYVAGRISMKLPQSVDVDDLCQVGVLGLIDAVEKFDPERGIKFQTYAEFRIRGAILDELRAMDWVPRQVRQTATQIQEAYNQLEGENGEPAADKDVAEAMGITLDEFYAQLATVRSISIVGFDDLRPMSSDDDDWDILEVLADPTVIDPVETIGLGEMREALAQAIDSLPEKEKLVVTLYYFEELTMSEIGEVLELTESRISQLHSKAALRMRARIKRVIQRGEAASGGEP</sequence>
<gene>
    <name evidence="7" type="ORF">MAIT1_02155</name>
</gene>
<keyword evidence="3" id="KW-0238">DNA-binding</keyword>
<evidence type="ECO:0000256" key="4">
    <source>
        <dbReference type="ARBA" id="ARBA00023163"/>
    </source>
</evidence>
<dbReference type="InterPro" id="IPR013325">
    <property type="entry name" value="RNA_pol_sigma_r2"/>
</dbReference>
<evidence type="ECO:0000259" key="5">
    <source>
        <dbReference type="Pfam" id="PF04542"/>
    </source>
</evidence>
<keyword evidence="1" id="KW-0805">Transcription regulation</keyword>
<dbReference type="NCBIfam" id="NF005413">
    <property type="entry name" value="PRK06986.1"/>
    <property type="match status" value="1"/>
</dbReference>
<dbReference type="GO" id="GO:0006352">
    <property type="term" value="P:DNA-templated transcription initiation"/>
    <property type="evidence" value="ECO:0007669"/>
    <property type="project" value="InterPro"/>
</dbReference>
<keyword evidence="2" id="KW-0731">Sigma factor</keyword>
<comment type="caution">
    <text evidence="7">The sequence shown here is derived from an EMBL/GenBank/DDBJ whole genome shotgun (WGS) entry which is preliminary data.</text>
</comment>
<evidence type="ECO:0000256" key="2">
    <source>
        <dbReference type="ARBA" id="ARBA00023082"/>
    </source>
</evidence>
<dbReference type="InterPro" id="IPR012845">
    <property type="entry name" value="RNA_pol_sigma_FliA_WhiG"/>
</dbReference>
<dbReference type="SUPFAM" id="SSF88659">
    <property type="entry name" value="Sigma3 and sigma4 domains of RNA polymerase sigma factors"/>
    <property type="match status" value="2"/>
</dbReference>
<evidence type="ECO:0000313" key="8">
    <source>
        <dbReference type="Proteomes" id="UP000194003"/>
    </source>
</evidence>
<dbReference type="PIRSF" id="PIRSF000770">
    <property type="entry name" value="RNA_pol_sigma-SigE/K"/>
    <property type="match status" value="1"/>
</dbReference>
<dbReference type="InterPro" id="IPR000943">
    <property type="entry name" value="RNA_pol_sigma70"/>
</dbReference>
<feature type="domain" description="RNA polymerase sigma-70 region 2" evidence="5">
    <location>
        <begin position="34"/>
        <end position="105"/>
    </location>
</feature>
<reference evidence="7 8" key="1">
    <citation type="journal article" date="2016" name="BMC Genomics">
        <title>Combined genomic and structural analyses of a cultured magnetotactic bacterium reveals its niche adaptation to a dynamic environment.</title>
        <authorList>
            <person name="Araujo A.C."/>
            <person name="Morillo V."/>
            <person name="Cypriano J."/>
            <person name="Teixeira L.C."/>
            <person name="Leao P."/>
            <person name="Lyra S."/>
            <person name="Almeida L.G."/>
            <person name="Bazylinski D.A."/>
            <person name="Vasconcellos A.T."/>
            <person name="Abreu F."/>
            <person name="Lins U."/>
        </authorList>
    </citation>
    <scope>NUCLEOTIDE SEQUENCE [LARGE SCALE GENOMIC DNA]</scope>
    <source>
        <strain evidence="7 8">IT-1</strain>
    </source>
</reference>
<dbReference type="InterPro" id="IPR007630">
    <property type="entry name" value="RNA_pol_sigma70_r4"/>
</dbReference>
<proteinExistence type="predicted"/>
<keyword evidence="8" id="KW-1185">Reference proteome</keyword>
<dbReference type="Proteomes" id="UP000194003">
    <property type="component" value="Unassembled WGS sequence"/>
</dbReference>
<dbReference type="InterPro" id="IPR014284">
    <property type="entry name" value="RNA_pol_sigma-70_dom"/>
</dbReference>
<dbReference type="PANTHER" id="PTHR30385">
    <property type="entry name" value="SIGMA FACTOR F FLAGELLAR"/>
    <property type="match status" value="1"/>
</dbReference>
<dbReference type="NCBIfam" id="TIGR02937">
    <property type="entry name" value="sigma70-ECF"/>
    <property type="match status" value="1"/>
</dbReference>
<dbReference type="GO" id="GO:0003677">
    <property type="term" value="F:DNA binding"/>
    <property type="evidence" value="ECO:0007669"/>
    <property type="project" value="UniProtKB-KW"/>
</dbReference>
<dbReference type="Gene3D" id="1.20.140.160">
    <property type="match status" value="1"/>
</dbReference>
<dbReference type="Pfam" id="PF04545">
    <property type="entry name" value="Sigma70_r4"/>
    <property type="match status" value="1"/>
</dbReference>
<keyword evidence="4" id="KW-0804">Transcription</keyword>
<dbReference type="InterPro" id="IPR013324">
    <property type="entry name" value="RNA_pol_sigma_r3/r4-like"/>
</dbReference>
<dbReference type="AlphaFoldDB" id="A0A1Y2K210"/>
<dbReference type="STRING" id="1434232.MAIT1_02155"/>
<dbReference type="EMBL" id="LVJN01000020">
    <property type="protein sequence ID" value="OSM02070.1"/>
    <property type="molecule type" value="Genomic_DNA"/>
</dbReference>
<dbReference type="NCBIfam" id="TIGR02479">
    <property type="entry name" value="FliA_WhiG"/>
    <property type="match status" value="1"/>
</dbReference>
<dbReference type="SUPFAM" id="SSF88946">
    <property type="entry name" value="Sigma2 domain of RNA polymerase sigma factors"/>
    <property type="match status" value="1"/>
</dbReference>
<evidence type="ECO:0000256" key="1">
    <source>
        <dbReference type="ARBA" id="ARBA00023015"/>
    </source>
</evidence>
<dbReference type="Pfam" id="PF04542">
    <property type="entry name" value="Sigma70_r2"/>
    <property type="match status" value="1"/>
</dbReference>
<dbReference type="Gene3D" id="1.10.1740.10">
    <property type="match status" value="1"/>
</dbReference>
<dbReference type="GO" id="GO:0003899">
    <property type="term" value="F:DNA-directed RNA polymerase activity"/>
    <property type="evidence" value="ECO:0007669"/>
    <property type="project" value="InterPro"/>
</dbReference>
<dbReference type="PRINTS" id="PR00046">
    <property type="entry name" value="SIGMA70FCT"/>
</dbReference>
<dbReference type="PANTHER" id="PTHR30385:SF7">
    <property type="entry name" value="RNA POLYMERASE SIGMA FACTOR FLIA"/>
    <property type="match status" value="1"/>
</dbReference>
<feature type="domain" description="RNA polymerase sigma-70 region 4" evidence="6">
    <location>
        <begin position="206"/>
        <end position="254"/>
    </location>
</feature>
<evidence type="ECO:0000256" key="3">
    <source>
        <dbReference type="ARBA" id="ARBA00023125"/>
    </source>
</evidence>